<dbReference type="Pfam" id="PF01483">
    <property type="entry name" value="P_proprotein"/>
    <property type="match status" value="1"/>
</dbReference>
<feature type="domain" description="P/Homo B" evidence="13">
    <location>
        <begin position="500"/>
        <end position="641"/>
    </location>
</feature>
<evidence type="ECO:0000256" key="4">
    <source>
        <dbReference type="ARBA" id="ARBA00022729"/>
    </source>
</evidence>
<dbReference type="InterPro" id="IPR003599">
    <property type="entry name" value="Ig_sub"/>
</dbReference>
<feature type="chain" id="PRO_5042220683" description="P/Homo B domain-containing protein" evidence="11">
    <location>
        <begin position="19"/>
        <end position="1257"/>
    </location>
</feature>
<dbReference type="InterPro" id="IPR036852">
    <property type="entry name" value="Peptidase_S8/S53_dom_sf"/>
</dbReference>
<feature type="compositionally biased region" description="Low complexity" evidence="10">
    <location>
        <begin position="939"/>
        <end position="961"/>
    </location>
</feature>
<feature type="active site" description="Charge relay system" evidence="8 9">
    <location>
        <position position="243"/>
    </location>
</feature>
<feature type="region of interest" description="Disordered" evidence="10">
    <location>
        <begin position="913"/>
        <end position="975"/>
    </location>
</feature>
<dbReference type="PROSITE" id="PS51892">
    <property type="entry name" value="SUBTILASE"/>
    <property type="match status" value="1"/>
</dbReference>
<proteinExistence type="inferred from homology"/>
<dbReference type="InterPro" id="IPR003598">
    <property type="entry name" value="Ig_sub2"/>
</dbReference>
<dbReference type="InterPro" id="IPR023827">
    <property type="entry name" value="Peptidase_S8_Asp-AS"/>
</dbReference>
<keyword evidence="6 9" id="KW-0720">Serine protease</keyword>
<evidence type="ECO:0000256" key="6">
    <source>
        <dbReference type="ARBA" id="ARBA00022825"/>
    </source>
</evidence>
<evidence type="ECO:0000259" key="13">
    <source>
        <dbReference type="PROSITE" id="PS51829"/>
    </source>
</evidence>
<evidence type="ECO:0000256" key="11">
    <source>
        <dbReference type="SAM" id="SignalP"/>
    </source>
</evidence>
<keyword evidence="4 11" id="KW-0732">Signal</keyword>
<accession>A0AAE1NI31</accession>
<dbReference type="SMART" id="SM00408">
    <property type="entry name" value="IGc2"/>
    <property type="match status" value="1"/>
</dbReference>
<evidence type="ECO:0000256" key="2">
    <source>
        <dbReference type="ARBA" id="ARBA00022670"/>
    </source>
</evidence>
<evidence type="ECO:0000256" key="5">
    <source>
        <dbReference type="ARBA" id="ARBA00022801"/>
    </source>
</evidence>
<feature type="compositionally biased region" description="Low complexity" evidence="10">
    <location>
        <begin position="1176"/>
        <end position="1192"/>
    </location>
</feature>
<evidence type="ECO:0000256" key="3">
    <source>
        <dbReference type="ARBA" id="ARBA00022685"/>
    </source>
</evidence>
<feature type="active site" description="Charge relay system" evidence="8 9">
    <location>
        <position position="206"/>
    </location>
</feature>
<dbReference type="GO" id="GO:0004252">
    <property type="term" value="F:serine-type endopeptidase activity"/>
    <property type="evidence" value="ECO:0007669"/>
    <property type="project" value="UniProtKB-UniRule"/>
</dbReference>
<comment type="similarity">
    <text evidence="1">Belongs to the peptidase S8 family. Furin subfamily.</text>
</comment>
<gene>
    <name evidence="14" type="ORF">Pmani_037273</name>
</gene>
<evidence type="ECO:0000256" key="8">
    <source>
        <dbReference type="PIRSR" id="PIRSR615500-1"/>
    </source>
</evidence>
<evidence type="ECO:0000256" key="9">
    <source>
        <dbReference type="PROSITE-ProRule" id="PRU01240"/>
    </source>
</evidence>
<evidence type="ECO:0000256" key="7">
    <source>
        <dbReference type="ARBA" id="ARBA00022837"/>
    </source>
</evidence>
<dbReference type="InterPro" id="IPR016186">
    <property type="entry name" value="C-type_lectin-like/link_sf"/>
</dbReference>
<evidence type="ECO:0000256" key="1">
    <source>
        <dbReference type="ARBA" id="ARBA00005325"/>
    </source>
</evidence>
<evidence type="ECO:0008006" key="16">
    <source>
        <dbReference type="Google" id="ProtNLM"/>
    </source>
</evidence>
<dbReference type="PANTHER" id="PTHR42884">
    <property type="entry name" value="PROPROTEIN CONVERTASE SUBTILISIN/KEXIN-RELATED"/>
    <property type="match status" value="1"/>
</dbReference>
<dbReference type="InterPro" id="IPR036179">
    <property type="entry name" value="Ig-like_dom_sf"/>
</dbReference>
<dbReference type="SUPFAM" id="SSF52743">
    <property type="entry name" value="Subtilisin-like"/>
    <property type="match status" value="1"/>
</dbReference>
<dbReference type="PROSITE" id="PS50835">
    <property type="entry name" value="IG_LIKE"/>
    <property type="match status" value="1"/>
</dbReference>
<keyword evidence="2 9" id="KW-0645">Protease</keyword>
<sequence>MTLFGVCVLALTLTSCWCDGGQEVEDVIKGHYTWAVELISDDMSVARGVARDLGIHVVGKMFTNVFIVNGTNIYTDKDHDQIQKLHGTMNVPQKLNHPLIVWSERQDGHQRRSGNTRMDINQQHRVTGSGYTNNIINRGSPYVRQSRDIGGLDRQPPESPWDHPKTIDPLRWRQWYLEEGSGVHLNVTGLWEAGVRGAGISVAILDDGVELTHLDLALNYDPAASWDLLDADPDPTPLSWSRHGTQLAGIIAATHSNGLCGMGVAPWAGVGAVRMLGYMVWDITEAAALSYERDHVGVYVAAWGPVDTGAVMEGPGVMAGRAIKESIVFGRKGLGSIYVWASGNGGLVGDDCNADGYTNSLFTLTVSGSTYGGQPPNYAETCAATFVSTYSGDAEENKSDDEEQVRGIVTTDTGGICTETFRGSSVSAAMVAGVCALALGVNPRLSWRDIQHLMVRAANPHNPLPSQWHVNGVGLQYSYYFGFGSLDGGRMVDLARTWRSVPPAFRCQLEAPHRDVPLTPDKSINLTLSVAGCQVVQLEHVQVNLSISARNRGQVEVVLESPLGTVSTLLSRRPLDLSPYGIHNHPLMTVHMWGEDPRGIWKLRLKYYGEGILGPFGSKRLVKTPNLLHNWTLILHGTEVPLNQATYHHYYFNATQLSRANRRKTSVPHHPRRVRKPQNPEKYQDKGITIAVKHWSSPKVSSDIFLSYLYCRVKNADPSSVINLGWHTSEGGPVDGVMRRLRGRGAQSSRYPVLLLVREARTFEGNFTCKFLYNGEEFAQNIEIKDHHSNVPLVTKMTQVSVPGGTVRMPCDILVPILRGSWSLDGHRLRPSEGRIIVSEESLTINNVSKEDLGEYKCHLRSPRLSFSHSVIITLLQAAGPTTLIAHYNLTPLSSTTLPQGLPGNSSTLCTATTTPTTATTTTNSTTEPQVPPPPPPTTTTTITTTKTHISPTTTTPITTPVSHSGINRDSGPWVGTTKRCPSPYKLLGEFCILVAPGEARSWQRARSQCLSMGGDLMIVKNATFLLTLMRYFHTQVSESHTVSLPHDTPQLVQGVRHTLRRLRTCRLTLVISSRHDHFLHVDLANNNNNKSFWLGGVVRWGGATDWRWLDDTNLDTRGPMWWSTTSPRHRLHYQQQQQQVPSSTRRIHNASRRQRPTTTTTTTVAHGRKRGNIYQQVTQQSPSSTTTTTTTRASEATRGHRSLLPPPSPRPPGTHLVSSGGQPRRAVCLLAKFRHFFSSCSVSDRLTALCQLKSSS</sequence>
<feature type="compositionally biased region" description="Low complexity" evidence="10">
    <location>
        <begin position="913"/>
        <end position="929"/>
    </location>
</feature>
<dbReference type="Proteomes" id="UP001292094">
    <property type="component" value="Unassembled WGS sequence"/>
</dbReference>
<evidence type="ECO:0000313" key="14">
    <source>
        <dbReference type="EMBL" id="KAK4289782.1"/>
    </source>
</evidence>
<evidence type="ECO:0000256" key="10">
    <source>
        <dbReference type="SAM" id="MobiDB-lite"/>
    </source>
</evidence>
<protein>
    <recommendedName>
        <fullName evidence="16">P/Homo B domain-containing protein</fullName>
    </recommendedName>
</protein>
<dbReference type="AlphaFoldDB" id="A0AAE1NI31"/>
<feature type="region of interest" description="Disordered" evidence="10">
    <location>
        <begin position="1128"/>
        <end position="1222"/>
    </location>
</feature>
<feature type="compositionally biased region" description="Basic residues" evidence="10">
    <location>
        <begin position="661"/>
        <end position="676"/>
    </location>
</feature>
<dbReference type="Gene3D" id="2.60.40.10">
    <property type="entry name" value="Immunoglobulins"/>
    <property type="match status" value="1"/>
</dbReference>
<dbReference type="InterPro" id="IPR015500">
    <property type="entry name" value="Peptidase_S8_subtilisin-rel"/>
</dbReference>
<dbReference type="Pfam" id="PF00082">
    <property type="entry name" value="Peptidase_S8"/>
    <property type="match status" value="1"/>
</dbReference>
<comment type="caution">
    <text evidence="14">The sequence shown here is derived from an EMBL/GenBank/DDBJ whole genome shotgun (WGS) entry which is preliminary data.</text>
</comment>
<dbReference type="SUPFAM" id="SSF56436">
    <property type="entry name" value="C-type lectin-like"/>
    <property type="match status" value="1"/>
</dbReference>
<dbReference type="GO" id="GO:0016485">
    <property type="term" value="P:protein processing"/>
    <property type="evidence" value="ECO:0007669"/>
    <property type="project" value="TreeGrafter"/>
</dbReference>
<keyword evidence="5 9" id="KW-0378">Hydrolase</keyword>
<dbReference type="InterPro" id="IPR000209">
    <property type="entry name" value="Peptidase_S8/S53_dom"/>
</dbReference>
<feature type="active site" description="Charge relay system" evidence="8 9">
    <location>
        <position position="425"/>
    </location>
</feature>
<dbReference type="GO" id="GO:0000139">
    <property type="term" value="C:Golgi membrane"/>
    <property type="evidence" value="ECO:0007669"/>
    <property type="project" value="TreeGrafter"/>
</dbReference>
<dbReference type="GO" id="GO:0005802">
    <property type="term" value="C:trans-Golgi network"/>
    <property type="evidence" value="ECO:0007669"/>
    <property type="project" value="TreeGrafter"/>
</dbReference>
<dbReference type="SUPFAM" id="SSF49785">
    <property type="entry name" value="Galactose-binding domain-like"/>
    <property type="match status" value="1"/>
</dbReference>
<dbReference type="SUPFAM" id="SSF48726">
    <property type="entry name" value="Immunoglobulin"/>
    <property type="match status" value="1"/>
</dbReference>
<dbReference type="PANTHER" id="PTHR42884:SF14">
    <property type="entry name" value="NEUROENDOCRINE CONVERTASE 1"/>
    <property type="match status" value="1"/>
</dbReference>
<dbReference type="SMART" id="SM00409">
    <property type="entry name" value="IG"/>
    <property type="match status" value="1"/>
</dbReference>
<dbReference type="Gene3D" id="3.40.50.200">
    <property type="entry name" value="Peptidase S8/S53 domain"/>
    <property type="match status" value="1"/>
</dbReference>
<dbReference type="InterPro" id="IPR008979">
    <property type="entry name" value="Galactose-bd-like_sf"/>
</dbReference>
<dbReference type="InterPro" id="IPR007110">
    <property type="entry name" value="Ig-like_dom"/>
</dbReference>
<feature type="signal peptide" evidence="11">
    <location>
        <begin position="1"/>
        <end position="18"/>
    </location>
</feature>
<keyword evidence="15" id="KW-1185">Reference proteome</keyword>
<reference evidence="14" key="1">
    <citation type="submission" date="2023-11" db="EMBL/GenBank/DDBJ databases">
        <title>Genome assemblies of two species of porcelain crab, Petrolisthes cinctipes and Petrolisthes manimaculis (Anomura: Porcellanidae).</title>
        <authorList>
            <person name="Angst P."/>
        </authorList>
    </citation>
    <scope>NUCLEOTIDE SEQUENCE</scope>
    <source>
        <strain evidence="14">PB745_02</strain>
        <tissue evidence="14">Gill</tissue>
    </source>
</reference>
<dbReference type="PROSITE" id="PS00136">
    <property type="entry name" value="SUBTILASE_ASP"/>
    <property type="match status" value="1"/>
</dbReference>
<evidence type="ECO:0000259" key="12">
    <source>
        <dbReference type="PROSITE" id="PS50835"/>
    </source>
</evidence>
<dbReference type="InterPro" id="IPR002884">
    <property type="entry name" value="P_dom"/>
</dbReference>
<dbReference type="CDD" id="cd04059">
    <property type="entry name" value="Peptidases_S8_Protein_convertases_Kexins_Furin-like"/>
    <property type="match status" value="1"/>
</dbReference>
<keyword evidence="3" id="KW-0165">Cleavage on pair of basic residues</keyword>
<name>A0AAE1NI31_9EUCA</name>
<dbReference type="PROSITE" id="PS51829">
    <property type="entry name" value="P_HOMO_B"/>
    <property type="match status" value="1"/>
</dbReference>
<dbReference type="InterPro" id="IPR016187">
    <property type="entry name" value="CTDL_fold"/>
</dbReference>
<dbReference type="Gene3D" id="3.10.100.10">
    <property type="entry name" value="Mannose-Binding Protein A, subunit A"/>
    <property type="match status" value="1"/>
</dbReference>
<evidence type="ECO:0000313" key="15">
    <source>
        <dbReference type="Proteomes" id="UP001292094"/>
    </source>
</evidence>
<dbReference type="InterPro" id="IPR034182">
    <property type="entry name" value="Kexin/furin"/>
</dbReference>
<dbReference type="InterPro" id="IPR013783">
    <property type="entry name" value="Ig-like_fold"/>
</dbReference>
<feature type="region of interest" description="Disordered" evidence="10">
    <location>
        <begin position="661"/>
        <end position="680"/>
    </location>
</feature>
<keyword evidence="7" id="KW-0106">Calcium</keyword>
<dbReference type="EMBL" id="JAWZYT010005726">
    <property type="protein sequence ID" value="KAK4289782.1"/>
    <property type="molecule type" value="Genomic_DNA"/>
</dbReference>
<dbReference type="Gene3D" id="2.60.120.260">
    <property type="entry name" value="Galactose-binding domain-like"/>
    <property type="match status" value="1"/>
</dbReference>
<feature type="domain" description="Ig-like" evidence="12">
    <location>
        <begin position="792"/>
        <end position="874"/>
    </location>
</feature>
<organism evidence="14 15">
    <name type="scientific">Petrolisthes manimaculis</name>
    <dbReference type="NCBI Taxonomy" id="1843537"/>
    <lineage>
        <taxon>Eukaryota</taxon>
        <taxon>Metazoa</taxon>
        <taxon>Ecdysozoa</taxon>
        <taxon>Arthropoda</taxon>
        <taxon>Crustacea</taxon>
        <taxon>Multicrustacea</taxon>
        <taxon>Malacostraca</taxon>
        <taxon>Eumalacostraca</taxon>
        <taxon>Eucarida</taxon>
        <taxon>Decapoda</taxon>
        <taxon>Pleocyemata</taxon>
        <taxon>Anomura</taxon>
        <taxon>Galatheoidea</taxon>
        <taxon>Porcellanidae</taxon>
        <taxon>Petrolisthes</taxon>
    </lineage>
</organism>
<dbReference type="PRINTS" id="PR00723">
    <property type="entry name" value="SUBTILISIN"/>
</dbReference>
<feature type="compositionally biased region" description="Basic residues" evidence="10">
    <location>
        <begin position="1146"/>
        <end position="1156"/>
    </location>
</feature>